<comment type="caution">
    <text evidence="2">The sequence shown here is derived from an EMBL/GenBank/DDBJ whole genome shotgun (WGS) entry which is preliminary data.</text>
</comment>
<proteinExistence type="predicted"/>
<evidence type="ECO:0000313" key="2">
    <source>
        <dbReference type="EMBL" id="KAK9046838.1"/>
    </source>
</evidence>
<evidence type="ECO:0000256" key="1">
    <source>
        <dbReference type="SAM" id="MobiDB-lite"/>
    </source>
</evidence>
<name>A0ABR2UBC3_9ROSI</name>
<reference evidence="2 3" key="1">
    <citation type="journal article" date="2024" name="G3 (Bethesda)">
        <title>Genome assembly of Hibiscus sabdariffa L. provides insights into metabolisms of medicinal natural products.</title>
        <authorList>
            <person name="Kim T."/>
        </authorList>
    </citation>
    <scope>NUCLEOTIDE SEQUENCE [LARGE SCALE GENOMIC DNA]</scope>
    <source>
        <strain evidence="2">TK-2024</strain>
        <tissue evidence="2">Old leaves</tissue>
    </source>
</reference>
<keyword evidence="3" id="KW-1185">Reference proteome</keyword>
<protein>
    <submittedName>
        <fullName evidence="2">Uncharacterized protein</fullName>
    </submittedName>
</protein>
<evidence type="ECO:0000313" key="3">
    <source>
        <dbReference type="Proteomes" id="UP001396334"/>
    </source>
</evidence>
<accession>A0ABR2UBC3</accession>
<organism evidence="2 3">
    <name type="scientific">Hibiscus sabdariffa</name>
    <name type="common">roselle</name>
    <dbReference type="NCBI Taxonomy" id="183260"/>
    <lineage>
        <taxon>Eukaryota</taxon>
        <taxon>Viridiplantae</taxon>
        <taxon>Streptophyta</taxon>
        <taxon>Embryophyta</taxon>
        <taxon>Tracheophyta</taxon>
        <taxon>Spermatophyta</taxon>
        <taxon>Magnoliopsida</taxon>
        <taxon>eudicotyledons</taxon>
        <taxon>Gunneridae</taxon>
        <taxon>Pentapetalae</taxon>
        <taxon>rosids</taxon>
        <taxon>malvids</taxon>
        <taxon>Malvales</taxon>
        <taxon>Malvaceae</taxon>
        <taxon>Malvoideae</taxon>
        <taxon>Hibiscus</taxon>
    </lineage>
</organism>
<feature type="region of interest" description="Disordered" evidence="1">
    <location>
        <begin position="1"/>
        <end position="22"/>
    </location>
</feature>
<dbReference type="Proteomes" id="UP001396334">
    <property type="component" value="Unassembled WGS sequence"/>
</dbReference>
<dbReference type="EMBL" id="JBBPBN010000001">
    <property type="protein sequence ID" value="KAK9046838.1"/>
    <property type="molecule type" value="Genomic_DNA"/>
</dbReference>
<sequence length="136" mass="15394">MVKLGRMENGMAKPKPTTTHNPLITYSNHPARCIANCTKLSTHPLEPHSLETNLWSTIHKPPFISTLNLSLHTPNYRAPNHHKQQLLKLNTYDPFAHLHHKIKALSYLSIITIPNIKPSHTCTHCMPQFIAARSSP</sequence>
<gene>
    <name evidence="2" type="ORF">V6N11_052711</name>
</gene>